<reference evidence="2" key="2">
    <citation type="submission" date="2015-08" db="UniProtKB">
        <authorList>
            <consortium name="WormBaseParasite"/>
        </authorList>
    </citation>
    <scope>IDENTIFICATION</scope>
</reference>
<protein>
    <submittedName>
        <fullName evidence="2">Conserved domain protein</fullName>
    </submittedName>
</protein>
<dbReference type="Proteomes" id="UP000035680">
    <property type="component" value="Unassembled WGS sequence"/>
</dbReference>
<sequence length="77" mass="9075">MDSKKNETFIRNNEHWKARPTELEKELMEMNSAVETAKKSDEKIEKKFMPKLSTTYENGSTVVNFDEYKLNRRSNTG</sequence>
<evidence type="ECO:0000313" key="2">
    <source>
        <dbReference type="WBParaSite" id="SVE_1277600.1"/>
    </source>
</evidence>
<dbReference type="AlphaFoldDB" id="A0A0K0FRS4"/>
<evidence type="ECO:0000313" key="1">
    <source>
        <dbReference type="Proteomes" id="UP000035680"/>
    </source>
</evidence>
<proteinExistence type="predicted"/>
<accession>A0A0K0FRS4</accession>
<dbReference type="WBParaSite" id="SVE_1277600.1">
    <property type="protein sequence ID" value="SVE_1277600.1"/>
    <property type="gene ID" value="SVE_1277600"/>
</dbReference>
<organism evidence="1 2">
    <name type="scientific">Strongyloides venezuelensis</name>
    <name type="common">Threadworm</name>
    <dbReference type="NCBI Taxonomy" id="75913"/>
    <lineage>
        <taxon>Eukaryota</taxon>
        <taxon>Metazoa</taxon>
        <taxon>Ecdysozoa</taxon>
        <taxon>Nematoda</taxon>
        <taxon>Chromadorea</taxon>
        <taxon>Rhabditida</taxon>
        <taxon>Tylenchina</taxon>
        <taxon>Panagrolaimomorpha</taxon>
        <taxon>Strongyloidoidea</taxon>
        <taxon>Strongyloididae</taxon>
        <taxon>Strongyloides</taxon>
    </lineage>
</organism>
<reference evidence="1" key="1">
    <citation type="submission" date="2014-07" db="EMBL/GenBank/DDBJ databases">
        <authorList>
            <person name="Martin A.A"/>
            <person name="De Silva N."/>
        </authorList>
    </citation>
    <scope>NUCLEOTIDE SEQUENCE</scope>
</reference>
<name>A0A0K0FRS4_STRVS</name>
<keyword evidence="1" id="KW-1185">Reference proteome</keyword>